<dbReference type="AlphaFoldDB" id="A0A9P4J5X5"/>
<feature type="compositionally biased region" description="Polar residues" evidence="1">
    <location>
        <begin position="62"/>
        <end position="72"/>
    </location>
</feature>
<organism evidence="2 3">
    <name type="scientific">Myriangium duriaei CBS 260.36</name>
    <dbReference type="NCBI Taxonomy" id="1168546"/>
    <lineage>
        <taxon>Eukaryota</taxon>
        <taxon>Fungi</taxon>
        <taxon>Dikarya</taxon>
        <taxon>Ascomycota</taxon>
        <taxon>Pezizomycotina</taxon>
        <taxon>Dothideomycetes</taxon>
        <taxon>Dothideomycetidae</taxon>
        <taxon>Myriangiales</taxon>
        <taxon>Myriangiaceae</taxon>
        <taxon>Myriangium</taxon>
    </lineage>
</organism>
<evidence type="ECO:0000313" key="3">
    <source>
        <dbReference type="Proteomes" id="UP000799439"/>
    </source>
</evidence>
<keyword evidence="3" id="KW-1185">Reference proteome</keyword>
<feature type="region of interest" description="Disordered" evidence="1">
    <location>
        <begin position="1"/>
        <end position="22"/>
    </location>
</feature>
<feature type="region of interest" description="Disordered" evidence="1">
    <location>
        <begin position="215"/>
        <end position="239"/>
    </location>
</feature>
<feature type="region of interest" description="Disordered" evidence="1">
    <location>
        <begin position="128"/>
        <end position="148"/>
    </location>
</feature>
<feature type="compositionally biased region" description="Basic and acidic residues" evidence="1">
    <location>
        <begin position="1"/>
        <end position="19"/>
    </location>
</feature>
<name>A0A9P4J5X5_9PEZI</name>
<gene>
    <name evidence="2" type="ORF">K461DRAFT_265449</name>
</gene>
<proteinExistence type="predicted"/>
<reference evidence="2" key="1">
    <citation type="journal article" date="2020" name="Stud. Mycol.">
        <title>101 Dothideomycetes genomes: a test case for predicting lifestyles and emergence of pathogens.</title>
        <authorList>
            <person name="Haridas S."/>
            <person name="Albert R."/>
            <person name="Binder M."/>
            <person name="Bloem J."/>
            <person name="Labutti K."/>
            <person name="Salamov A."/>
            <person name="Andreopoulos B."/>
            <person name="Baker S."/>
            <person name="Barry K."/>
            <person name="Bills G."/>
            <person name="Bluhm B."/>
            <person name="Cannon C."/>
            <person name="Castanera R."/>
            <person name="Culley D."/>
            <person name="Daum C."/>
            <person name="Ezra D."/>
            <person name="Gonzalez J."/>
            <person name="Henrissat B."/>
            <person name="Kuo A."/>
            <person name="Liang C."/>
            <person name="Lipzen A."/>
            <person name="Lutzoni F."/>
            <person name="Magnuson J."/>
            <person name="Mondo S."/>
            <person name="Nolan M."/>
            <person name="Ohm R."/>
            <person name="Pangilinan J."/>
            <person name="Park H.-J."/>
            <person name="Ramirez L."/>
            <person name="Alfaro M."/>
            <person name="Sun H."/>
            <person name="Tritt A."/>
            <person name="Yoshinaga Y."/>
            <person name="Zwiers L.-H."/>
            <person name="Turgeon B."/>
            <person name="Goodwin S."/>
            <person name="Spatafora J."/>
            <person name="Crous P."/>
            <person name="Grigoriev I."/>
        </authorList>
    </citation>
    <scope>NUCLEOTIDE SEQUENCE</scope>
    <source>
        <strain evidence="2">CBS 260.36</strain>
    </source>
</reference>
<feature type="region of interest" description="Disordered" evidence="1">
    <location>
        <begin position="51"/>
        <end position="87"/>
    </location>
</feature>
<dbReference type="EMBL" id="ML996082">
    <property type="protein sequence ID" value="KAF2155993.1"/>
    <property type="molecule type" value="Genomic_DNA"/>
</dbReference>
<evidence type="ECO:0000256" key="1">
    <source>
        <dbReference type="SAM" id="MobiDB-lite"/>
    </source>
</evidence>
<accession>A0A9P4J5X5</accession>
<dbReference type="Proteomes" id="UP000799439">
    <property type="component" value="Unassembled WGS sequence"/>
</dbReference>
<sequence>MEEGRREGFEGTRRLRRQQDQGAAVEGVVIQGLYRPCPEWMVTRVHQALGHDTSNHRHKRNSTTLVQASSKEGAQGPGPPGHRISAPRSVLQSFGSFARTGSRPSVPTPCSARLGADIMIIVTTLGPKSTDEHTASHHARRHSETPPVTTAGQAELSSAAWSSPLTCSVVTYVPRSNRPVQARPRKRARATRTAGGRGSIRYGCAMCSARVIQRDSHWRHRNTNRQRSPTPGPAPVGRRAGRRLLPCVPWCCAACRRRRLVALERWVGATWDTDHLPHSQSAATGVLPVPLQDDGPQPKPASLYPGDKNPTAPARCHTRPSLAERRSLLVSVAP</sequence>
<feature type="region of interest" description="Disordered" evidence="1">
    <location>
        <begin position="286"/>
        <end position="320"/>
    </location>
</feature>
<comment type="caution">
    <text evidence="2">The sequence shown here is derived from an EMBL/GenBank/DDBJ whole genome shotgun (WGS) entry which is preliminary data.</text>
</comment>
<protein>
    <submittedName>
        <fullName evidence="2">Uncharacterized protein</fullName>
    </submittedName>
</protein>
<evidence type="ECO:0000313" key="2">
    <source>
        <dbReference type="EMBL" id="KAF2155993.1"/>
    </source>
</evidence>